<dbReference type="InterPro" id="IPR018496">
    <property type="entry name" value="PsdUridine_synth_RsuA/RluB_CS"/>
</dbReference>
<protein>
    <recommendedName>
        <fullName evidence="4">Pseudouridine synthase</fullName>
        <ecNumber evidence="4">5.4.99.-</ecNumber>
    </recommendedName>
</protein>
<keyword evidence="2 4" id="KW-0413">Isomerase</keyword>
<dbReference type="Gene3D" id="3.30.70.580">
    <property type="entry name" value="Pseudouridine synthase I, catalytic domain, N-terminal subdomain"/>
    <property type="match status" value="1"/>
</dbReference>
<dbReference type="GO" id="GO:0120159">
    <property type="term" value="F:rRNA pseudouridine synthase activity"/>
    <property type="evidence" value="ECO:0007669"/>
    <property type="project" value="UniProtKB-ARBA"/>
</dbReference>
<dbReference type="GO" id="GO:0000455">
    <property type="term" value="P:enzyme-directed rRNA pseudouridine synthesis"/>
    <property type="evidence" value="ECO:0007669"/>
    <property type="project" value="UniProtKB-ARBA"/>
</dbReference>
<dbReference type="GO" id="GO:0003723">
    <property type="term" value="F:RNA binding"/>
    <property type="evidence" value="ECO:0007669"/>
    <property type="project" value="UniProtKB-KW"/>
</dbReference>
<dbReference type="Pfam" id="PF01479">
    <property type="entry name" value="S4"/>
    <property type="match status" value="1"/>
</dbReference>
<dbReference type="NCBIfam" id="TIGR00093">
    <property type="entry name" value="pseudouridine synthase"/>
    <property type="match status" value="1"/>
</dbReference>
<comment type="similarity">
    <text evidence="1 4">Belongs to the pseudouridine synthase RsuA family.</text>
</comment>
<dbReference type="EC" id="5.4.99.-" evidence="4"/>
<evidence type="ECO:0000256" key="3">
    <source>
        <dbReference type="PROSITE-ProRule" id="PRU00182"/>
    </source>
</evidence>
<dbReference type="SMART" id="SM00363">
    <property type="entry name" value="S4"/>
    <property type="match status" value="1"/>
</dbReference>
<dbReference type="CDD" id="cd00165">
    <property type="entry name" value="S4"/>
    <property type="match status" value="1"/>
</dbReference>
<dbReference type="InterPro" id="IPR000748">
    <property type="entry name" value="PsdUridine_synth_RsuA/RluB/E/F"/>
</dbReference>
<dbReference type="Proteomes" id="UP000198995">
    <property type="component" value="Unassembled WGS sequence"/>
</dbReference>
<dbReference type="OrthoDB" id="9807213at2"/>
<dbReference type="InterPro" id="IPR006145">
    <property type="entry name" value="PsdUridine_synth_RsuA/RluA"/>
</dbReference>
<dbReference type="PROSITE" id="PS50889">
    <property type="entry name" value="S4"/>
    <property type="match status" value="1"/>
</dbReference>
<dbReference type="InterPro" id="IPR020103">
    <property type="entry name" value="PsdUridine_synth_cat_dom_sf"/>
</dbReference>
<dbReference type="EMBL" id="FNAF01000004">
    <property type="protein sequence ID" value="SDD54174.1"/>
    <property type="molecule type" value="Genomic_DNA"/>
</dbReference>
<dbReference type="InterPro" id="IPR002942">
    <property type="entry name" value="S4_RNA-bd"/>
</dbReference>
<dbReference type="Gene3D" id="3.10.290.10">
    <property type="entry name" value="RNA-binding S4 domain"/>
    <property type="match status" value="1"/>
</dbReference>
<evidence type="ECO:0000256" key="4">
    <source>
        <dbReference type="RuleBase" id="RU003887"/>
    </source>
</evidence>
<dbReference type="PANTHER" id="PTHR47683">
    <property type="entry name" value="PSEUDOURIDINE SYNTHASE FAMILY PROTEIN-RELATED"/>
    <property type="match status" value="1"/>
</dbReference>
<accession>A0A1G6VKX4</accession>
<dbReference type="SUPFAM" id="SSF55120">
    <property type="entry name" value="Pseudouridine synthase"/>
    <property type="match status" value="1"/>
</dbReference>
<dbReference type="STRING" id="2741.SAMN04489866_10468"/>
<dbReference type="InterPro" id="IPR036986">
    <property type="entry name" value="S4_RNA-bd_sf"/>
</dbReference>
<dbReference type="AlphaFoldDB" id="A0A1G6VKX4"/>
<dbReference type="RefSeq" id="WP_091791531.1">
    <property type="nucleotide sequence ID" value="NZ_FNAF01000004.1"/>
</dbReference>
<dbReference type="PROSITE" id="PS01149">
    <property type="entry name" value="PSI_RSU"/>
    <property type="match status" value="1"/>
</dbReference>
<evidence type="ECO:0000259" key="5">
    <source>
        <dbReference type="SMART" id="SM00363"/>
    </source>
</evidence>
<evidence type="ECO:0000313" key="7">
    <source>
        <dbReference type="Proteomes" id="UP000198995"/>
    </source>
</evidence>
<dbReference type="Pfam" id="PF00849">
    <property type="entry name" value="PseudoU_synth_2"/>
    <property type="match status" value="1"/>
</dbReference>
<evidence type="ECO:0000313" key="6">
    <source>
        <dbReference type="EMBL" id="SDD54174.1"/>
    </source>
</evidence>
<keyword evidence="3" id="KW-0694">RNA-binding</keyword>
<proteinExistence type="inferred from homology"/>
<feature type="domain" description="RNA-binding S4" evidence="5">
    <location>
        <begin position="1"/>
        <end position="59"/>
    </location>
</feature>
<dbReference type="Gene3D" id="3.30.70.1560">
    <property type="entry name" value="Alpha-L RNA-binding motif"/>
    <property type="match status" value="1"/>
</dbReference>
<dbReference type="SUPFAM" id="SSF55174">
    <property type="entry name" value="Alpha-L RNA-binding motif"/>
    <property type="match status" value="1"/>
</dbReference>
<evidence type="ECO:0000256" key="2">
    <source>
        <dbReference type="ARBA" id="ARBA00023235"/>
    </source>
</evidence>
<evidence type="ECO:0000256" key="1">
    <source>
        <dbReference type="ARBA" id="ARBA00008348"/>
    </source>
</evidence>
<dbReference type="InterPro" id="IPR020094">
    <property type="entry name" value="TruA/RsuA/RluB/E/F_N"/>
</dbReference>
<dbReference type="InterPro" id="IPR050343">
    <property type="entry name" value="RsuA_PseudoU_synthase"/>
</dbReference>
<name>A0A1G6VKX4_PEPNI</name>
<dbReference type="PANTHER" id="PTHR47683:SF2">
    <property type="entry name" value="RNA-BINDING S4 DOMAIN-CONTAINING PROTEIN"/>
    <property type="match status" value="1"/>
</dbReference>
<keyword evidence="7" id="KW-1185">Reference proteome</keyword>
<dbReference type="InterPro" id="IPR042092">
    <property type="entry name" value="PsdUridine_s_RsuA/RluB/E/F_cat"/>
</dbReference>
<reference evidence="6 7" key="1">
    <citation type="submission" date="2016-10" db="EMBL/GenBank/DDBJ databases">
        <authorList>
            <person name="de Groot N.N."/>
        </authorList>
    </citation>
    <scope>NUCLEOTIDE SEQUENCE [LARGE SCALE GENOMIC DNA]</scope>
    <source>
        <strain evidence="6 7">DSM 20475</strain>
    </source>
</reference>
<organism evidence="6 7">
    <name type="scientific">Peptococcus niger</name>
    <dbReference type="NCBI Taxonomy" id="2741"/>
    <lineage>
        <taxon>Bacteria</taxon>
        <taxon>Bacillati</taxon>
        <taxon>Bacillota</taxon>
        <taxon>Clostridia</taxon>
        <taxon>Eubacteriales</taxon>
        <taxon>Peptococcaceae</taxon>
        <taxon>Peptococcus</taxon>
    </lineage>
</organism>
<sequence>MRLDKFLHDAGLGSRKDVGRMIRSGRILVNGIPVRDRAHQVTADEQVLLDNSPIFYQRHRHILLHKPTGLVTAMSDRRHETVMTLLEDVPADLRPVGRLDKDTTGVLLFTTDGQLAHRLASPKHQVEKTYRFTYAGEMPADAGAQVAAGLELSDGKTRPAQLDLPGGQIAVLTLTEGRTHQVKRMCHALGCELLTLERLRIGPVGLGDLPVGVWRDLTTEEAEALYTICGLTEEVT</sequence>
<gene>
    <name evidence="6" type="ORF">SAMN04489866_10468</name>
</gene>